<protein>
    <submittedName>
        <fullName evidence="4">Transposase</fullName>
    </submittedName>
</protein>
<dbReference type="Pfam" id="PF14104">
    <property type="entry name" value="DUF4277"/>
    <property type="match status" value="1"/>
</dbReference>
<dbReference type="InterPro" id="IPR047654">
    <property type="entry name" value="IS1634_transpos"/>
</dbReference>
<reference evidence="5" key="1">
    <citation type="journal article" date="2018" name="Genome Announc.">
        <title>Draft Genome Sequence of the Nitrogen-Fixing and Hormogonia-Inducing Cyanobacterium Nostoc cycadae Strain WK-1, Isolated from the Coralloid Roots of Cycas revoluta.</title>
        <authorList>
            <person name="Kanesaki Y."/>
            <person name="Hirose M."/>
            <person name="Hirose Y."/>
            <person name="Fujisawa T."/>
            <person name="Nakamura Y."/>
            <person name="Watanabe S."/>
            <person name="Matsunaga S."/>
            <person name="Uchida H."/>
            <person name="Murakami A."/>
        </authorList>
    </citation>
    <scope>NUCLEOTIDE SEQUENCE [LARGE SCALE GENOMIC DNA]</scope>
    <source>
        <strain evidence="5">WK-1</strain>
    </source>
</reference>
<feature type="coiled-coil region" evidence="1">
    <location>
        <begin position="267"/>
        <end position="298"/>
    </location>
</feature>
<dbReference type="Pfam" id="PF01609">
    <property type="entry name" value="DDE_Tnp_1"/>
    <property type="match status" value="1"/>
</dbReference>
<dbReference type="Proteomes" id="UP000236527">
    <property type="component" value="Unassembled WGS sequence"/>
</dbReference>
<dbReference type="GO" id="GO:0003677">
    <property type="term" value="F:DNA binding"/>
    <property type="evidence" value="ECO:0007669"/>
    <property type="project" value="InterPro"/>
</dbReference>
<dbReference type="GO" id="GO:0004803">
    <property type="term" value="F:transposase activity"/>
    <property type="evidence" value="ECO:0007669"/>
    <property type="project" value="InterPro"/>
</dbReference>
<evidence type="ECO:0000313" key="5">
    <source>
        <dbReference type="Proteomes" id="UP000236527"/>
    </source>
</evidence>
<feature type="domain" description="Transposase IS4-like" evidence="2">
    <location>
        <begin position="106"/>
        <end position="436"/>
    </location>
</feature>
<evidence type="ECO:0000313" key="4">
    <source>
        <dbReference type="EMBL" id="GBE92142.1"/>
    </source>
</evidence>
<dbReference type="PANTHER" id="PTHR34614:SF2">
    <property type="entry name" value="TRANSPOSASE IS4-LIKE DOMAIN-CONTAINING PROTEIN"/>
    <property type="match status" value="1"/>
</dbReference>
<dbReference type="PANTHER" id="PTHR34614">
    <property type="match status" value="1"/>
</dbReference>
<evidence type="ECO:0000259" key="2">
    <source>
        <dbReference type="Pfam" id="PF01609"/>
    </source>
</evidence>
<dbReference type="InterPro" id="IPR002559">
    <property type="entry name" value="Transposase_11"/>
</dbReference>
<name>A0A2H6LFZ9_9NOSO</name>
<evidence type="ECO:0000259" key="3">
    <source>
        <dbReference type="Pfam" id="PF14104"/>
    </source>
</evidence>
<proteinExistence type="predicted"/>
<evidence type="ECO:0000256" key="1">
    <source>
        <dbReference type="SAM" id="Coils"/>
    </source>
</evidence>
<keyword evidence="5" id="KW-1185">Reference proteome</keyword>
<dbReference type="NCBIfam" id="NF033559">
    <property type="entry name" value="transpos_IS1634"/>
    <property type="match status" value="1"/>
</dbReference>
<feature type="domain" description="DUF4277" evidence="3">
    <location>
        <begin position="3"/>
        <end position="90"/>
    </location>
</feature>
<organism evidence="4 5">
    <name type="scientific">Nostoc cycadae WK-1</name>
    <dbReference type="NCBI Taxonomy" id="1861711"/>
    <lineage>
        <taxon>Bacteria</taxon>
        <taxon>Bacillati</taxon>
        <taxon>Cyanobacteriota</taxon>
        <taxon>Cyanophyceae</taxon>
        <taxon>Nostocales</taxon>
        <taxon>Nostocaceae</taxon>
        <taxon>Nostoc</taxon>
    </lineage>
</organism>
<accession>A0A2H6LFZ9</accession>
<dbReference type="GO" id="GO:0006313">
    <property type="term" value="P:DNA transposition"/>
    <property type="evidence" value="ECO:0007669"/>
    <property type="project" value="InterPro"/>
</dbReference>
<keyword evidence="1" id="KW-0175">Coiled coil</keyword>
<dbReference type="EMBL" id="BDGE01000033">
    <property type="protein sequence ID" value="GBE92142.1"/>
    <property type="molecule type" value="Genomic_DNA"/>
</dbReference>
<gene>
    <name evidence="4" type="ORF">NCWK1_1896</name>
</gene>
<sequence>MCLVEQINQILGIHHQEIVSPGQAVKAMILNGLGLVSAPLYLFEKFFVGKATEHLLGEGISPEHLNDDRLGRVLDKLYEAGLTQVFVTVALAAAQKFGVKKDSLHLDSSSFHVHGEYVSTTDEDATEERAIEITYGYSRDHRPDLKQFILDLMCSGDGDIPLYLRVADGNEADSAAFARILKEFRQQWEIDALFVADAALYCEQNIKQMDSLRWLSRVPATLAAAQFLLDNMSQEAFVNSAIAGYQIAECCSDYAAVKQRWLVVESEARKSADLKQLEKRLAKQLDKAQSQLRQLSQQEFACAADALKAANLLSSQLRFHQLQDVEIIEHHRHRKPGRPGKNTQHTHYCYQIRASVVPKPQAIAIEQLRAGRFILATNVTDTNELTGDDLLLQYKAQQSTERGFRFLKDPLFFTSSVFLNSPERVAALAMVMGLCLLVYSLGQKALRQALETAKQTISNQLGKPTSTPTLRWVFQCFMSIHLITIAGFRQIANLTDERRWILQFLGAPCRKYYLLT</sequence>
<dbReference type="AlphaFoldDB" id="A0A2H6LFZ9"/>
<comment type="caution">
    <text evidence="4">The sequence shown here is derived from an EMBL/GenBank/DDBJ whole genome shotgun (WGS) entry which is preliminary data.</text>
</comment>
<dbReference type="InterPro" id="IPR025457">
    <property type="entry name" value="DUF4277"/>
</dbReference>